<dbReference type="OrthoDB" id="10252328at2759"/>
<dbReference type="GO" id="GO:0042981">
    <property type="term" value="P:regulation of apoptotic process"/>
    <property type="evidence" value="ECO:0007669"/>
    <property type="project" value="InterPro"/>
</dbReference>
<dbReference type="InterPro" id="IPR001315">
    <property type="entry name" value="CARD"/>
</dbReference>
<dbReference type="Pfam" id="PF00619">
    <property type="entry name" value="CARD"/>
    <property type="match status" value="1"/>
</dbReference>
<dbReference type="SUPFAM" id="SSF52540">
    <property type="entry name" value="P-loop containing nucleoside triphosphate hydrolases"/>
    <property type="match status" value="1"/>
</dbReference>
<dbReference type="CDD" id="cd01671">
    <property type="entry name" value="CARD"/>
    <property type="match status" value="1"/>
</dbReference>
<dbReference type="InterPro" id="IPR011029">
    <property type="entry name" value="DEATH-like_dom_sf"/>
</dbReference>
<dbReference type="Pfam" id="PF16095">
    <property type="entry name" value="COR-A"/>
    <property type="match status" value="1"/>
</dbReference>
<dbReference type="AlphaFoldDB" id="A0A8B6GRP2"/>
<dbReference type="PANTHER" id="PTHR12449">
    <property type="entry name" value="DEATH DOMAIN-CONTAINING PROTEIN"/>
    <property type="match status" value="1"/>
</dbReference>
<organism evidence="3 4">
    <name type="scientific">Mytilus galloprovincialis</name>
    <name type="common">Mediterranean mussel</name>
    <dbReference type="NCBI Taxonomy" id="29158"/>
    <lineage>
        <taxon>Eukaryota</taxon>
        <taxon>Metazoa</taxon>
        <taxon>Spiralia</taxon>
        <taxon>Lophotrochozoa</taxon>
        <taxon>Mollusca</taxon>
        <taxon>Bivalvia</taxon>
        <taxon>Autobranchia</taxon>
        <taxon>Pteriomorphia</taxon>
        <taxon>Mytilida</taxon>
        <taxon>Mytiloidea</taxon>
        <taxon>Mytilidae</taxon>
        <taxon>Mytilinae</taxon>
        <taxon>Mytilus</taxon>
    </lineage>
</organism>
<dbReference type="SUPFAM" id="SSF47986">
    <property type="entry name" value="DEATH domain"/>
    <property type="match status" value="1"/>
</dbReference>
<gene>
    <name evidence="3" type="ORF">MGAL_10B011033</name>
</gene>
<protein>
    <recommendedName>
        <fullName evidence="2">CARD domain-containing protein</fullName>
    </recommendedName>
</protein>
<accession>A0A8B6GRP2</accession>
<dbReference type="Gene3D" id="1.10.533.10">
    <property type="entry name" value="Death Domain, Fas"/>
    <property type="match status" value="1"/>
</dbReference>
<dbReference type="PANTHER" id="PTHR12449:SF18">
    <property type="entry name" value="DEATH DOMAIN-CONTAINING PROTEIN"/>
    <property type="match status" value="1"/>
</dbReference>
<keyword evidence="4" id="KW-1185">Reference proteome</keyword>
<evidence type="ECO:0000313" key="4">
    <source>
        <dbReference type="Proteomes" id="UP000596742"/>
    </source>
</evidence>
<feature type="domain" description="CARD" evidence="2">
    <location>
        <begin position="756"/>
        <end position="846"/>
    </location>
</feature>
<dbReference type="PROSITE" id="PS50209">
    <property type="entry name" value="CARD"/>
    <property type="match status" value="1"/>
</dbReference>
<dbReference type="InterPro" id="IPR027417">
    <property type="entry name" value="P-loop_NTPase"/>
</dbReference>
<proteinExistence type="predicted"/>
<dbReference type="EMBL" id="UYJE01008855">
    <property type="protein sequence ID" value="VDI67954.1"/>
    <property type="molecule type" value="Genomic_DNA"/>
</dbReference>
<name>A0A8B6GRP2_MYTGA</name>
<comment type="caution">
    <text evidence="3">The sequence shown here is derived from an EMBL/GenBank/DDBJ whole genome shotgun (WGS) entry which is preliminary data.</text>
</comment>
<reference evidence="3" key="1">
    <citation type="submission" date="2018-11" db="EMBL/GenBank/DDBJ databases">
        <authorList>
            <person name="Alioto T."/>
            <person name="Alioto T."/>
        </authorList>
    </citation>
    <scope>NUCLEOTIDE SEQUENCE</scope>
</reference>
<dbReference type="Gene3D" id="3.40.50.300">
    <property type="entry name" value="P-loop containing nucleotide triphosphate hydrolases"/>
    <property type="match status" value="2"/>
</dbReference>
<sequence length="884" mass="102735">MVPTEIKLMADKRSIDLYLKLLESGSEKKRDIRLVVVGKKGAGKTSLIRRLFGEDITDVTSTNGIEIHKIKCKAESDDGIWNKLDERNEETEMHARLLKPYEKKLQDKGAIDEGLQVCKPLQDNKTATNIEKVKELQTVPKQAEMMKPPENTQVKPSKLTEYIVKSPVTTQQPNESLEKVQKDIETMLKSKVDFKDEEEYGTLLLWDFAGDEEFYHTHQTFLSPDAIYLVVTKLSDADNKDSQDLFRLWMNSIHCYSKLEGDKYKYDDKNTTQYYIDPPVVVVGTWKDDLTSCMSGAQQLEDACREKIFKYTEDMSEDERRHIRKHYFISNTDDDNSVFQLIRRYIGNLSKSMRTWNIDYPLKFIQLEQKLQERKKLFPIITYQDIKDMSSSVTPKPLSDNDLELFLHLHHEVRTLVYFKNLPDYIVLDTQWLSDAFKCIVTAKKFRAKNIINQKRWDTFYRRGKLSYIVIEDIFKEETPIMYQHKDYILNVMEKFDIIIRPKKSEVDDENLCYYVPCMITAEPDCDIHEMFKVPNCRRSTWLCFKFRFLPPHLMNHVIASLSREYIVSEIVGTTSKKRQIALFKGTAVFDIPKTSKLRKLLVMTYPSAIHIQVWELGEEIKAGVFKYIADFVTDEMNKIIGTRFRMSNVKFEKKWECGLTKSESVTGSNDFSYVCGKDFYCETCTATHKFVDEWSDIPSLPKILEASKELTSDKEGATQTNIIPENPYKSSEAAAGLTSDIQGTTHTNIIQEKEHKSDHKSTIGEKHDYIVQQRLDISNILDRMITHLVISVKDRHCIEHNKSQDEQTKTLLDMVIKRGGTTNNVFIDVLTECGYKELANSLKKESENKSQSSKIGLDDVPDYKIRLQKNYLEIINRLKHSDQ</sequence>
<evidence type="ECO:0000259" key="2">
    <source>
        <dbReference type="PROSITE" id="PS50209"/>
    </source>
</evidence>
<dbReference type="InterPro" id="IPR032171">
    <property type="entry name" value="COR-A"/>
</dbReference>
<dbReference type="Pfam" id="PF08477">
    <property type="entry name" value="Roc"/>
    <property type="match status" value="1"/>
</dbReference>
<evidence type="ECO:0000256" key="1">
    <source>
        <dbReference type="ARBA" id="ARBA00022737"/>
    </source>
</evidence>
<dbReference type="InterPro" id="IPR039788">
    <property type="entry name" value="NOL4/NOL4L"/>
</dbReference>
<evidence type="ECO:0000313" key="3">
    <source>
        <dbReference type="EMBL" id="VDI67954.1"/>
    </source>
</evidence>
<keyword evidence="1" id="KW-0677">Repeat</keyword>
<dbReference type="Proteomes" id="UP000596742">
    <property type="component" value="Unassembled WGS sequence"/>
</dbReference>